<keyword evidence="2" id="KW-0732">Signal</keyword>
<organism evidence="3">
    <name type="scientific">Fagus sylvatica</name>
    <name type="common">Beechnut</name>
    <dbReference type="NCBI Taxonomy" id="28930"/>
    <lineage>
        <taxon>Eukaryota</taxon>
        <taxon>Viridiplantae</taxon>
        <taxon>Streptophyta</taxon>
        <taxon>Embryophyta</taxon>
        <taxon>Tracheophyta</taxon>
        <taxon>Spermatophyta</taxon>
        <taxon>Magnoliopsida</taxon>
        <taxon>eudicotyledons</taxon>
        <taxon>Gunneridae</taxon>
        <taxon>Pentapetalae</taxon>
        <taxon>rosids</taxon>
        <taxon>fabids</taxon>
        <taxon>Fagales</taxon>
        <taxon>Fagaceae</taxon>
        <taxon>Fagus</taxon>
    </lineage>
</organism>
<feature type="compositionally biased region" description="Basic and acidic residues" evidence="1">
    <location>
        <begin position="1115"/>
        <end position="1128"/>
    </location>
</feature>
<feature type="signal peptide" evidence="2">
    <location>
        <begin position="1"/>
        <end position="19"/>
    </location>
</feature>
<feature type="region of interest" description="Disordered" evidence="1">
    <location>
        <begin position="235"/>
        <end position="273"/>
    </location>
</feature>
<dbReference type="PANTHER" id="PTHR34536:SF18">
    <property type="match status" value="1"/>
</dbReference>
<proteinExistence type="predicted"/>
<feature type="chain" id="PRO_5014951665" evidence="2">
    <location>
        <begin position="20"/>
        <end position="1391"/>
    </location>
</feature>
<name>A0A2N9FV79_FAGSY</name>
<feature type="compositionally biased region" description="Polar residues" evidence="1">
    <location>
        <begin position="614"/>
        <end position="626"/>
    </location>
</feature>
<dbReference type="EMBL" id="OIVN01001213">
    <property type="protein sequence ID" value="SPC91202.1"/>
    <property type="molecule type" value="Genomic_DNA"/>
</dbReference>
<reference evidence="3" key="1">
    <citation type="submission" date="2018-02" db="EMBL/GenBank/DDBJ databases">
        <authorList>
            <person name="Cohen D.B."/>
            <person name="Kent A.D."/>
        </authorList>
    </citation>
    <scope>NUCLEOTIDE SEQUENCE</scope>
</reference>
<feature type="region of interest" description="Disordered" evidence="1">
    <location>
        <begin position="1080"/>
        <end position="1161"/>
    </location>
</feature>
<feature type="region of interest" description="Disordered" evidence="1">
    <location>
        <begin position="1193"/>
        <end position="1212"/>
    </location>
</feature>
<feature type="compositionally biased region" description="Low complexity" evidence="1">
    <location>
        <begin position="1139"/>
        <end position="1150"/>
    </location>
</feature>
<sequence>MNLVLPLQICLCSCTGVSASTLEISKKQVTTASCKSCGGKPLVNGRGPSASSMPGAVGLELTSFVNPDLTWSKITKGNRSSSRRARKSLTIRNIAELVNKDPKAVEMPVSESEKLGVSVLGCRFSEKAEHVPIKKRRFLFRSPSPPPRVSSPHSDETGLLLKCKNDLREDFHPNPLVKSRSGAIKSAASMNDLGQIVDIEAKNLVRANNKLDEVEDFSGISILAAAACSNSFGGDDGHVEEGSGMEESFGISKEDQSSAEISKEGSGSCTSIMPAEEPVVSSRTANSSSNCLPHGNMVEGTSVHDISMATSKDLLCTRDERTIRMQESSSRDDRLHWDLNTVMDAWECPIDGQYPDSQTDVAVGVSEYGNSSSDRMRNSEAYDIHKKIGSIKCDAEKETPSSNSRDMVHETQIPTVEEHKLDSCTNTDRPISLQKGLLSSEIDLAPNSISVQGTKSSHSLEGVSPNSGSVDVVPVDDALGPQTSADADRNALVQCTSTFASEENCNAASHGVTSMMSVDDNTAGIQTGEIISLSTQVEQQEVALSPIALPSKATCENGDVNDADADAGAEGTFLHDSRIAPTDIVGLETGQPQVSGSFGNLMKDSAFKSDEVGPSQSSDEVGPSQSSNVCVESLTSAVLFGGQPSGIVDVNMQQGNVSIEDNAETGSQMHLDSGEPKSSEKCVALLHSPSRDECLSYSDSLVNVSDKVAPEEPLDNKYVSDICHDDGHLAGIGKLSELEVDYDSQYEDGEVRESIVHAWEDYDGEDVETEHVDYGSDNTNTLSCEGDQSMKNTLESSFHPHPSVSLLTEVTKAGSGMESTVKTTTPYLRGQFLGKDASNVVGTSDNVDNKPGVSISKVTRNDEVDARGDDMRKAIQSTSINMKMAGWEQLDCHKNSSDTEIGVRDGSSWKKIDGNCVDGFDAEDTEARVAESGVFKRDLRSRIEVRTSRELLFGKDKLSMQGSRFIDADDLNPRFERESGSFESFGRGRYSRHSYNRDQGGDRWVNSSESHRGPKRHHSPSYHGPMTFRHLASENGVHRSLRRSGSPVGRDEAFNMRLDVRPAREMSPYRRMTLGRGRSVRYSPQVDGRGSRGRYHGPLPGNFRESSFNHSHPSARRERSFSPTERRGNAHAHQFCTKSPSRSRTRSPISGGSGFRHRSKSPTFRPEIRMQRLRSPYQRPGFLADHVVGFRSMRRGRGSPPHNSRWIGDRRDGVGPFREHGYNQRTSVLDRRSPGRFGPRDDRFDLVDAPRSYRSLHPGRLSEMDGGVGRGNLRYGGANDERRKHVYKYRPGNLVTRNDMDGPIKRFRYNNVEDNFVGARNPRYQDDADFHSRGNPKDFNRGIDNRIGEVPRRSGEGGPYEYQRDGKYDVKSNSSAMWEGEEDSSPRKRPS</sequence>
<feature type="region of interest" description="Disordered" evidence="1">
    <location>
        <begin position="977"/>
        <end position="1028"/>
    </location>
</feature>
<evidence type="ECO:0000256" key="2">
    <source>
        <dbReference type="SAM" id="SignalP"/>
    </source>
</evidence>
<feature type="region of interest" description="Disordered" evidence="1">
    <location>
        <begin position="1323"/>
        <end position="1391"/>
    </location>
</feature>
<accession>A0A2N9FV79</accession>
<gene>
    <name evidence="3" type="ORF">FSB_LOCUS19084</name>
</gene>
<evidence type="ECO:0000256" key="1">
    <source>
        <dbReference type="SAM" id="MobiDB-lite"/>
    </source>
</evidence>
<protein>
    <submittedName>
        <fullName evidence="3">Uncharacterized protein</fullName>
    </submittedName>
</protein>
<feature type="region of interest" description="Disordered" evidence="1">
    <location>
        <begin position="594"/>
        <end position="626"/>
    </location>
</feature>
<dbReference type="PANTHER" id="PTHR34536">
    <property type="entry name" value="DENTIN SIALOPHOSPHOPROTEIN-LIKE PROTEIN"/>
    <property type="match status" value="1"/>
</dbReference>
<feature type="compositionally biased region" description="Basic and acidic residues" evidence="1">
    <location>
        <begin position="1323"/>
        <end position="1355"/>
    </location>
</feature>
<evidence type="ECO:0000313" key="3">
    <source>
        <dbReference type="EMBL" id="SPC91202.1"/>
    </source>
</evidence>